<dbReference type="SMR" id="A2DPT3"/>
<reference evidence="1" key="2">
    <citation type="journal article" date="2007" name="Science">
        <title>Draft genome sequence of the sexually transmitted pathogen Trichomonas vaginalis.</title>
        <authorList>
            <person name="Carlton J.M."/>
            <person name="Hirt R.P."/>
            <person name="Silva J.C."/>
            <person name="Delcher A.L."/>
            <person name="Schatz M."/>
            <person name="Zhao Q."/>
            <person name="Wortman J.R."/>
            <person name="Bidwell S.L."/>
            <person name="Alsmark U.C.M."/>
            <person name="Besteiro S."/>
            <person name="Sicheritz-Ponten T."/>
            <person name="Noel C.J."/>
            <person name="Dacks J.B."/>
            <person name="Foster P.G."/>
            <person name="Simillion C."/>
            <person name="Van de Peer Y."/>
            <person name="Miranda-Saavedra D."/>
            <person name="Barton G.J."/>
            <person name="Westrop G.D."/>
            <person name="Mueller S."/>
            <person name="Dessi D."/>
            <person name="Fiori P.L."/>
            <person name="Ren Q."/>
            <person name="Paulsen I."/>
            <person name="Zhang H."/>
            <person name="Bastida-Corcuera F.D."/>
            <person name="Simoes-Barbosa A."/>
            <person name="Brown M.T."/>
            <person name="Hayes R.D."/>
            <person name="Mukherjee M."/>
            <person name="Okumura C.Y."/>
            <person name="Schneider R."/>
            <person name="Smith A.J."/>
            <person name="Vanacova S."/>
            <person name="Villalvazo M."/>
            <person name="Haas B.J."/>
            <person name="Pertea M."/>
            <person name="Feldblyum T.V."/>
            <person name="Utterback T.R."/>
            <person name="Shu C.L."/>
            <person name="Osoegawa K."/>
            <person name="de Jong P.J."/>
            <person name="Hrdy I."/>
            <person name="Horvathova L."/>
            <person name="Zubacova Z."/>
            <person name="Dolezal P."/>
            <person name="Malik S.B."/>
            <person name="Logsdon J.M. Jr."/>
            <person name="Henze K."/>
            <person name="Gupta A."/>
            <person name="Wang C.C."/>
            <person name="Dunne R.L."/>
            <person name="Upcroft J.A."/>
            <person name="Upcroft P."/>
            <person name="White O."/>
            <person name="Salzberg S.L."/>
            <person name="Tang P."/>
            <person name="Chiu C.-H."/>
            <person name="Lee Y.-S."/>
            <person name="Embley T.M."/>
            <person name="Coombs G.H."/>
            <person name="Mottram J.C."/>
            <person name="Tachezy J."/>
            <person name="Fraser-Liggett C.M."/>
            <person name="Johnson P.J."/>
        </authorList>
    </citation>
    <scope>NUCLEOTIDE SEQUENCE [LARGE SCALE GENOMIC DNA]</scope>
    <source>
        <strain evidence="1">G3</strain>
    </source>
</reference>
<dbReference type="EMBL" id="DS113229">
    <property type="protein sequence ID" value="EAY17529.1"/>
    <property type="molecule type" value="Genomic_DNA"/>
</dbReference>
<organism evidence="1 2">
    <name type="scientific">Trichomonas vaginalis (strain ATCC PRA-98 / G3)</name>
    <dbReference type="NCBI Taxonomy" id="412133"/>
    <lineage>
        <taxon>Eukaryota</taxon>
        <taxon>Metamonada</taxon>
        <taxon>Parabasalia</taxon>
        <taxon>Trichomonadida</taxon>
        <taxon>Trichomonadidae</taxon>
        <taxon>Trichomonas</taxon>
    </lineage>
</organism>
<evidence type="ECO:0000313" key="2">
    <source>
        <dbReference type="Proteomes" id="UP000001542"/>
    </source>
</evidence>
<dbReference type="AlphaFoldDB" id="A2DPT3"/>
<keyword evidence="2" id="KW-1185">Reference proteome</keyword>
<sequence length="66" mass="7322">MQDLACPKDHVAHRNMPMSCKDDGGNLGNTVNKDEIKEYLHTVEVANEVGLGSLRDTISYISNFTK</sequence>
<proteinExistence type="predicted"/>
<dbReference type="Proteomes" id="UP000001542">
    <property type="component" value="Unassembled WGS sequence"/>
</dbReference>
<protein>
    <submittedName>
        <fullName evidence="1">Uncharacterized protein</fullName>
    </submittedName>
</protein>
<dbReference type="RefSeq" id="XP_001329664.1">
    <property type="nucleotide sequence ID" value="XM_001329629.1"/>
</dbReference>
<dbReference type="VEuPathDB" id="TrichDB:TVAG_453570"/>
<gene>
    <name evidence="1" type="ORF">TVAG_453570</name>
</gene>
<dbReference type="KEGG" id="tva:4775544"/>
<evidence type="ECO:0000313" key="1">
    <source>
        <dbReference type="EMBL" id="EAY17529.1"/>
    </source>
</evidence>
<dbReference type="VEuPathDB" id="TrichDB:TVAGG3_0551950"/>
<dbReference type="InParanoid" id="A2DPT3"/>
<reference evidence="1" key="1">
    <citation type="submission" date="2006-10" db="EMBL/GenBank/DDBJ databases">
        <authorList>
            <person name="Amadeo P."/>
            <person name="Zhao Q."/>
            <person name="Wortman J."/>
            <person name="Fraser-Liggett C."/>
            <person name="Carlton J."/>
        </authorList>
    </citation>
    <scope>NUCLEOTIDE SEQUENCE</scope>
    <source>
        <strain evidence="1">G3</strain>
    </source>
</reference>
<name>A2DPT3_TRIV3</name>
<accession>A2DPT3</accession>